<protein>
    <submittedName>
        <fullName evidence="2">Uncharacterized protein</fullName>
    </submittedName>
</protein>
<dbReference type="EMBL" id="BARS01028016">
    <property type="protein sequence ID" value="GAG03541.1"/>
    <property type="molecule type" value="Genomic_DNA"/>
</dbReference>
<sequence>MLAKLRNPWTWIVLLGVAVVVVVVVLVAASGGDDEEEAVIAKIERSPETAIEIPADEPIVIGVSTALTGPIAEGGSEHRDAVIVGVERW</sequence>
<reference evidence="2" key="1">
    <citation type="journal article" date="2014" name="Front. Microbiol.">
        <title>High frequency of phylogenetically diverse reductive dehalogenase-homologous genes in deep subseafloor sedimentary metagenomes.</title>
        <authorList>
            <person name="Kawai M."/>
            <person name="Futagami T."/>
            <person name="Toyoda A."/>
            <person name="Takaki Y."/>
            <person name="Nishi S."/>
            <person name="Hori S."/>
            <person name="Arai W."/>
            <person name="Tsubouchi T."/>
            <person name="Morono Y."/>
            <person name="Uchiyama I."/>
            <person name="Ito T."/>
            <person name="Fujiyama A."/>
            <person name="Inagaki F."/>
            <person name="Takami H."/>
        </authorList>
    </citation>
    <scope>NUCLEOTIDE SEQUENCE</scope>
    <source>
        <strain evidence="2">Expedition CK06-06</strain>
    </source>
</reference>
<keyword evidence="1" id="KW-1133">Transmembrane helix</keyword>
<name>X0VSN5_9ZZZZ</name>
<keyword evidence="1" id="KW-0472">Membrane</keyword>
<keyword evidence="1" id="KW-0812">Transmembrane</keyword>
<dbReference type="AlphaFoldDB" id="X0VSN5"/>
<evidence type="ECO:0000256" key="1">
    <source>
        <dbReference type="SAM" id="Phobius"/>
    </source>
</evidence>
<organism evidence="2">
    <name type="scientific">marine sediment metagenome</name>
    <dbReference type="NCBI Taxonomy" id="412755"/>
    <lineage>
        <taxon>unclassified sequences</taxon>
        <taxon>metagenomes</taxon>
        <taxon>ecological metagenomes</taxon>
    </lineage>
</organism>
<comment type="caution">
    <text evidence="2">The sequence shown here is derived from an EMBL/GenBank/DDBJ whole genome shotgun (WGS) entry which is preliminary data.</text>
</comment>
<accession>X0VSN5</accession>
<feature type="non-terminal residue" evidence="2">
    <location>
        <position position="89"/>
    </location>
</feature>
<proteinExistence type="predicted"/>
<gene>
    <name evidence="2" type="ORF">S01H1_43951</name>
</gene>
<evidence type="ECO:0000313" key="2">
    <source>
        <dbReference type="EMBL" id="GAG03541.1"/>
    </source>
</evidence>
<feature type="transmembrane region" description="Helical" evidence="1">
    <location>
        <begin position="12"/>
        <end position="32"/>
    </location>
</feature>